<dbReference type="GeneTree" id="ENSGT00940000163670"/>
<name>A0A3Q3CWU6_HAPBU</name>
<dbReference type="GO" id="GO:0006955">
    <property type="term" value="P:immune response"/>
    <property type="evidence" value="ECO:0007669"/>
    <property type="project" value="TreeGrafter"/>
</dbReference>
<dbReference type="GO" id="GO:0031295">
    <property type="term" value="P:T cell costimulation"/>
    <property type="evidence" value="ECO:0007669"/>
    <property type="project" value="TreeGrafter"/>
</dbReference>
<dbReference type="GO" id="GO:0071222">
    <property type="term" value="P:cellular response to lipopolysaccharide"/>
    <property type="evidence" value="ECO:0007669"/>
    <property type="project" value="TreeGrafter"/>
</dbReference>
<keyword evidence="10" id="KW-0393">Immunoglobulin domain</keyword>
<evidence type="ECO:0000256" key="10">
    <source>
        <dbReference type="ARBA" id="ARBA00023319"/>
    </source>
</evidence>
<evidence type="ECO:0000256" key="1">
    <source>
        <dbReference type="ARBA" id="ARBA00004251"/>
    </source>
</evidence>
<evidence type="ECO:0000256" key="4">
    <source>
        <dbReference type="ARBA" id="ARBA00022729"/>
    </source>
</evidence>
<dbReference type="AlphaFoldDB" id="A0A3Q3CWU6"/>
<evidence type="ECO:0000256" key="5">
    <source>
        <dbReference type="ARBA" id="ARBA00022989"/>
    </source>
</evidence>
<dbReference type="InterPro" id="IPR036179">
    <property type="entry name" value="Ig-like_dom_sf"/>
</dbReference>
<sequence length="278" mass="31462">LGLSIMFLCSYVSATEVSCVFMERCILPCSFQIGNETIIWWFKTEGDKLVHLFNYNKEQLEHQDQCFTNRTKLFTDLICRGNASLQLTGVEIQDEGKYNCITHTTRENQESFVNLNINGMRNFLNVLSFIAAPVNEVKIDQVDNRITCWSEGIYPKPQLTWSTSPPSNITFLNTTTVQQTKQLLYNISSSLMFSDGLYNVLFICTISTGKNLNLTSASNLPRPPDDSIYVSQSQPKIVTLSRVIGEIQTQSRSSGCEVNSAFIYSAQNSHKAKYKNPR</sequence>
<dbReference type="OMA" id="CICTEIR"/>
<dbReference type="GO" id="GO:0007166">
    <property type="term" value="P:cell surface receptor signaling pathway"/>
    <property type="evidence" value="ECO:0007669"/>
    <property type="project" value="TreeGrafter"/>
</dbReference>
<evidence type="ECO:0000256" key="7">
    <source>
        <dbReference type="ARBA" id="ARBA00023157"/>
    </source>
</evidence>
<dbReference type="GO" id="GO:0042102">
    <property type="term" value="P:positive regulation of T cell proliferation"/>
    <property type="evidence" value="ECO:0007669"/>
    <property type="project" value="TreeGrafter"/>
</dbReference>
<dbReference type="InterPro" id="IPR007110">
    <property type="entry name" value="Ig-like_dom"/>
</dbReference>
<dbReference type="STRING" id="8153.ENSHBUP00000032583"/>
<evidence type="ECO:0000256" key="6">
    <source>
        <dbReference type="ARBA" id="ARBA00023136"/>
    </source>
</evidence>
<dbReference type="FunFam" id="2.60.40.10:FF:000142">
    <property type="entry name" value="V-set domain-containing T-cell activation inhibitor 1"/>
    <property type="match status" value="1"/>
</dbReference>
<keyword evidence="3" id="KW-0812">Transmembrane</keyword>
<evidence type="ECO:0000256" key="2">
    <source>
        <dbReference type="ARBA" id="ARBA00022475"/>
    </source>
</evidence>
<evidence type="ECO:0000256" key="3">
    <source>
        <dbReference type="ARBA" id="ARBA00022692"/>
    </source>
</evidence>
<keyword evidence="4" id="KW-0732">Signal</keyword>
<keyword evidence="9" id="KW-0325">Glycoprotein</keyword>
<keyword evidence="2" id="KW-1003">Cell membrane</keyword>
<protein>
    <recommendedName>
        <fullName evidence="11">Ig-like domain-containing protein</fullName>
    </recommendedName>
</protein>
<dbReference type="Proteomes" id="UP000264840">
    <property type="component" value="Unplaced"/>
</dbReference>
<dbReference type="InterPro" id="IPR013162">
    <property type="entry name" value="CD80_C2-set"/>
</dbReference>
<keyword evidence="13" id="KW-1185">Reference proteome</keyword>
<evidence type="ECO:0000256" key="8">
    <source>
        <dbReference type="ARBA" id="ARBA00023170"/>
    </source>
</evidence>
<keyword evidence="8" id="KW-0675">Receptor</keyword>
<reference evidence="12" key="1">
    <citation type="submission" date="2025-08" db="UniProtKB">
        <authorList>
            <consortium name="Ensembl"/>
        </authorList>
    </citation>
    <scope>IDENTIFICATION</scope>
</reference>
<dbReference type="InterPro" id="IPR051713">
    <property type="entry name" value="T-cell_Activation_Regulation"/>
</dbReference>
<dbReference type="SUPFAM" id="SSF48726">
    <property type="entry name" value="Immunoglobulin"/>
    <property type="match status" value="1"/>
</dbReference>
<dbReference type="Gene3D" id="2.60.40.10">
    <property type="entry name" value="Immunoglobulins"/>
    <property type="match status" value="2"/>
</dbReference>
<dbReference type="GO" id="GO:0009897">
    <property type="term" value="C:external side of plasma membrane"/>
    <property type="evidence" value="ECO:0007669"/>
    <property type="project" value="TreeGrafter"/>
</dbReference>
<dbReference type="PANTHER" id="PTHR25466:SF14">
    <property type="entry name" value="BUTYROPHILIN SUBFAMILY 2 MEMBER A2-LIKE-RELATED"/>
    <property type="match status" value="1"/>
</dbReference>
<reference evidence="12" key="2">
    <citation type="submission" date="2025-09" db="UniProtKB">
        <authorList>
            <consortium name="Ensembl"/>
        </authorList>
    </citation>
    <scope>IDENTIFICATION</scope>
</reference>
<dbReference type="GO" id="GO:0042130">
    <property type="term" value="P:negative regulation of T cell proliferation"/>
    <property type="evidence" value="ECO:0007669"/>
    <property type="project" value="TreeGrafter"/>
</dbReference>
<dbReference type="PROSITE" id="PS50835">
    <property type="entry name" value="IG_LIKE"/>
    <property type="match status" value="1"/>
</dbReference>
<evidence type="ECO:0000259" key="11">
    <source>
        <dbReference type="PROSITE" id="PS50835"/>
    </source>
</evidence>
<keyword evidence="6" id="KW-0472">Membrane</keyword>
<dbReference type="InterPro" id="IPR013783">
    <property type="entry name" value="Ig-like_fold"/>
</dbReference>
<accession>A0A3Q3CWU6</accession>
<dbReference type="PANTHER" id="PTHR25466">
    <property type="entry name" value="T-LYMPHOCYTE ACTIVATION ANTIGEN"/>
    <property type="match status" value="1"/>
</dbReference>
<dbReference type="Pfam" id="PF07686">
    <property type="entry name" value="V-set"/>
    <property type="match status" value="1"/>
</dbReference>
<proteinExistence type="predicted"/>
<evidence type="ECO:0000313" key="12">
    <source>
        <dbReference type="Ensembl" id="ENSHBUP00000032583.1"/>
    </source>
</evidence>
<organism evidence="12 13">
    <name type="scientific">Haplochromis burtoni</name>
    <name type="common">Burton's mouthbrooder</name>
    <name type="synonym">Chromis burtoni</name>
    <dbReference type="NCBI Taxonomy" id="8153"/>
    <lineage>
        <taxon>Eukaryota</taxon>
        <taxon>Metazoa</taxon>
        <taxon>Chordata</taxon>
        <taxon>Craniata</taxon>
        <taxon>Vertebrata</taxon>
        <taxon>Euteleostomi</taxon>
        <taxon>Actinopterygii</taxon>
        <taxon>Neopterygii</taxon>
        <taxon>Teleostei</taxon>
        <taxon>Neoteleostei</taxon>
        <taxon>Acanthomorphata</taxon>
        <taxon>Ovalentaria</taxon>
        <taxon>Cichlomorphae</taxon>
        <taxon>Cichliformes</taxon>
        <taxon>Cichlidae</taxon>
        <taxon>African cichlids</taxon>
        <taxon>Pseudocrenilabrinae</taxon>
        <taxon>Haplochromini</taxon>
        <taxon>Haplochromis</taxon>
    </lineage>
</organism>
<feature type="domain" description="Ig-like" evidence="11">
    <location>
        <begin position="1"/>
        <end position="116"/>
    </location>
</feature>
<comment type="subcellular location">
    <subcellularLocation>
        <location evidence="1">Cell membrane</location>
        <topology evidence="1">Single-pass type I membrane protein</topology>
    </subcellularLocation>
</comment>
<dbReference type="InterPro" id="IPR013106">
    <property type="entry name" value="Ig_V-set"/>
</dbReference>
<evidence type="ECO:0000313" key="13">
    <source>
        <dbReference type="Proteomes" id="UP000264840"/>
    </source>
</evidence>
<keyword evidence="7" id="KW-1015">Disulfide bond</keyword>
<evidence type="ECO:0000256" key="9">
    <source>
        <dbReference type="ARBA" id="ARBA00023180"/>
    </source>
</evidence>
<dbReference type="Ensembl" id="ENSHBUT00000034442.1">
    <property type="protein sequence ID" value="ENSHBUP00000032583.1"/>
    <property type="gene ID" value="ENSHBUG00000018958.1"/>
</dbReference>
<dbReference type="Pfam" id="PF08205">
    <property type="entry name" value="C2-set_2"/>
    <property type="match status" value="1"/>
</dbReference>
<keyword evidence="5" id="KW-1133">Transmembrane helix</keyword>